<keyword evidence="4" id="KW-1185">Reference proteome</keyword>
<dbReference type="InterPro" id="IPR032675">
    <property type="entry name" value="LRR_dom_sf"/>
</dbReference>
<protein>
    <submittedName>
        <fullName evidence="3">Chromosome partition protein MukB</fullName>
    </submittedName>
</protein>
<dbReference type="Proteomes" id="UP000044841">
    <property type="component" value="Unassembled WGS sequence"/>
</dbReference>
<dbReference type="Gene3D" id="3.80.10.10">
    <property type="entry name" value="Ribonuclease Inhibitor"/>
    <property type="match status" value="1"/>
</dbReference>
<feature type="compositionally biased region" description="Basic and acidic residues" evidence="1">
    <location>
        <begin position="17"/>
        <end position="37"/>
    </location>
</feature>
<dbReference type="PANTHER" id="PTHR21354:SF0">
    <property type="entry name" value="ZINC FINGER PROTEIN 511"/>
    <property type="match status" value="1"/>
</dbReference>
<reference evidence="3 4" key="1">
    <citation type="submission" date="2015-07" db="EMBL/GenBank/DDBJ databases">
        <authorList>
            <person name="Noorani M."/>
        </authorList>
    </citation>
    <scope>NUCLEOTIDE SEQUENCE [LARGE SCALE GENOMIC DNA]</scope>
    <source>
        <strain evidence="3">BBA 69670</strain>
    </source>
</reference>
<dbReference type="EMBL" id="CYGV01000380">
    <property type="protein sequence ID" value="CUA68307.1"/>
    <property type="molecule type" value="Genomic_DNA"/>
</dbReference>
<dbReference type="InterPro" id="IPR013087">
    <property type="entry name" value="Znf_C2H2_type"/>
</dbReference>
<organism evidence="3 4">
    <name type="scientific">Rhizoctonia solani</name>
    <dbReference type="NCBI Taxonomy" id="456999"/>
    <lineage>
        <taxon>Eukaryota</taxon>
        <taxon>Fungi</taxon>
        <taxon>Dikarya</taxon>
        <taxon>Basidiomycota</taxon>
        <taxon>Agaricomycotina</taxon>
        <taxon>Agaricomycetes</taxon>
        <taxon>Cantharellales</taxon>
        <taxon>Ceratobasidiaceae</taxon>
        <taxon>Rhizoctonia</taxon>
    </lineage>
</organism>
<evidence type="ECO:0000313" key="4">
    <source>
        <dbReference type="Proteomes" id="UP000044841"/>
    </source>
</evidence>
<gene>
    <name evidence="3" type="ORF">RSOLAG22IIIB_07835</name>
</gene>
<proteinExistence type="predicted"/>
<sequence length="751" mass="83234">MSGKRRRHSTSSSNEQRPAEIRNEEHNLENTDPDEKIPRTSGIAASRSLVCSLPPTCAAPRHPTTLGSLRELEEHYRKYHSYICQEGNCRNEPGGAKIFPDARMLELHQTEYHDELAMIRNERGESIFACFLESCPKKFRTPKGRRLHLIDVHGYPKLFFFAVTKHGVGGLLARYGEGATLIRKPWKARPENSSGLDSANGSDEESQSLDIKETDDQSTTLPEVKAGVSRSSPAREDLDELATSMKSLSLVPSSIRFGRGAPQTKRFKKWLLRFKTGKPARCHSTAVDVLPVAVRPEPAFVPVLVQSSRGIPVGAKESSVISSSNIGIDVIRTDKIRDLQRSCTSINDLPQELFVRILLHDEEADKGPNLPLLASWTCSHWREVVLNTPTLWSTVCLAIYGAGLPEILLRSGGCDIHFILDSLSAESIAFPRDVSGLLSILEPHYYRLRSINLVLPDQDCVETALAQLCGAAPNLRSLELSLPYDSYSGMQVFAPALAPDIAGSFGAVGCGSGEKLQVLKLQAVNLPWYDEAFSHLTTLHLASMCTEETMIVWEQLAETLLRNSSTLKELSLDQCDFCTEDESLSFPVITLPQLKYLHLRLVDPALIAMLLSHTSMPALETLELEFDSDDQCEVFRALFPSTSTCPQKEPVKSLSRVRNLAIQGGAYQADLFCEIIDRMPDLERLMLGGCIVTAAIIRTLSLPRVARKLTDMWLELCENYCAFDLQRLARARCGGVRIHEIGSAGRAPVIM</sequence>
<evidence type="ECO:0000256" key="1">
    <source>
        <dbReference type="SAM" id="MobiDB-lite"/>
    </source>
</evidence>
<dbReference type="SUPFAM" id="SSF52047">
    <property type="entry name" value="RNI-like"/>
    <property type="match status" value="1"/>
</dbReference>
<feature type="region of interest" description="Disordered" evidence="1">
    <location>
        <begin position="186"/>
        <end position="236"/>
    </location>
</feature>
<dbReference type="PROSITE" id="PS00028">
    <property type="entry name" value="ZINC_FINGER_C2H2_1"/>
    <property type="match status" value="1"/>
</dbReference>
<dbReference type="SMART" id="SM00355">
    <property type="entry name" value="ZnF_C2H2"/>
    <property type="match status" value="2"/>
</dbReference>
<dbReference type="InterPro" id="IPR036047">
    <property type="entry name" value="F-box-like_dom_sf"/>
</dbReference>
<feature type="compositionally biased region" description="Polar residues" evidence="1">
    <location>
        <begin position="191"/>
        <end position="201"/>
    </location>
</feature>
<evidence type="ECO:0000313" key="3">
    <source>
        <dbReference type="EMBL" id="CUA68307.1"/>
    </source>
</evidence>
<dbReference type="AlphaFoldDB" id="A0A0K6FQC9"/>
<dbReference type="PANTHER" id="PTHR21354">
    <property type="entry name" value="ZINC FINGER PROTEIN 511"/>
    <property type="match status" value="1"/>
</dbReference>
<feature type="region of interest" description="Disordered" evidence="1">
    <location>
        <begin position="1"/>
        <end position="37"/>
    </location>
</feature>
<feature type="domain" description="C2H2-type" evidence="2">
    <location>
        <begin position="130"/>
        <end position="153"/>
    </location>
</feature>
<dbReference type="SUPFAM" id="SSF81383">
    <property type="entry name" value="F-box domain"/>
    <property type="match status" value="1"/>
</dbReference>
<accession>A0A0K6FQC9</accession>
<evidence type="ECO:0000259" key="2">
    <source>
        <dbReference type="PROSITE" id="PS00028"/>
    </source>
</evidence>
<dbReference type="InterPro" id="IPR039258">
    <property type="entry name" value="ZNF511"/>
</dbReference>
<name>A0A0K6FQC9_9AGAM</name>